<keyword evidence="3" id="KW-1185">Reference proteome</keyword>
<dbReference type="SUPFAM" id="SSF160904">
    <property type="entry name" value="Jann2411-like"/>
    <property type="match status" value="1"/>
</dbReference>
<gene>
    <name evidence="2" type="ORF">SAMN05216219_1412</name>
</gene>
<dbReference type="InterPro" id="IPR021005">
    <property type="entry name" value="Znf_CGNR"/>
</dbReference>
<dbReference type="STRING" id="995034.SAMN05216219_1412"/>
<organism evidence="2 3">
    <name type="scientific">Mycetocola miduiensis</name>
    <dbReference type="NCBI Taxonomy" id="995034"/>
    <lineage>
        <taxon>Bacteria</taxon>
        <taxon>Bacillati</taxon>
        <taxon>Actinomycetota</taxon>
        <taxon>Actinomycetes</taxon>
        <taxon>Micrococcales</taxon>
        <taxon>Microbacteriaceae</taxon>
        <taxon>Mycetocola</taxon>
    </lineage>
</organism>
<evidence type="ECO:0000313" key="3">
    <source>
        <dbReference type="Proteomes" id="UP000198867"/>
    </source>
</evidence>
<dbReference type="Pfam" id="PF11706">
    <property type="entry name" value="zf-CGNR"/>
    <property type="match status" value="1"/>
</dbReference>
<dbReference type="Proteomes" id="UP000198867">
    <property type="component" value="Unassembled WGS sequence"/>
</dbReference>
<dbReference type="PANTHER" id="PTHR35525:SF3">
    <property type="entry name" value="BLL6575 PROTEIN"/>
    <property type="match status" value="1"/>
</dbReference>
<accession>A0A1I5AF49</accession>
<proteinExistence type="predicted"/>
<dbReference type="Gene3D" id="1.10.3300.10">
    <property type="entry name" value="Jann2411-like domain"/>
    <property type="match status" value="1"/>
</dbReference>
<protein>
    <submittedName>
        <fullName evidence="2">Conserved protein containing a Zn-ribbon-like motif, possibly RNA-binding</fullName>
    </submittedName>
</protein>
<evidence type="ECO:0000259" key="1">
    <source>
        <dbReference type="Pfam" id="PF11706"/>
    </source>
</evidence>
<feature type="domain" description="Zinc finger CGNR" evidence="1">
    <location>
        <begin position="152"/>
        <end position="193"/>
    </location>
</feature>
<dbReference type="EMBL" id="FOVM01000003">
    <property type="protein sequence ID" value="SFN61091.1"/>
    <property type="molecule type" value="Genomic_DNA"/>
</dbReference>
<dbReference type="AlphaFoldDB" id="A0A1I5AF49"/>
<dbReference type="InterPro" id="IPR010852">
    <property type="entry name" value="ABATE"/>
</dbReference>
<name>A0A1I5AF49_9MICO</name>
<sequence length="195" mass="21384">MDATRTPLSGSHRDRVVLAAIELVNALAPGHEHGHVFAPGLSPVDVANTANAAFAGFSDNQSDFEPSDARETLALALSLQRIFFALGSQRVPEAIALLNMLLGKYPSALHLSVDEPWSLHYHDHTLPAHAGWTTGSAAALASFVSSGHWAYLGTCEAIACDRVFLDVTRNTSRRFCSVRCQNREKVRAFRRRREY</sequence>
<reference evidence="3" key="1">
    <citation type="submission" date="2016-10" db="EMBL/GenBank/DDBJ databases">
        <authorList>
            <person name="Varghese N."/>
            <person name="Submissions S."/>
        </authorList>
    </citation>
    <scope>NUCLEOTIDE SEQUENCE [LARGE SCALE GENOMIC DNA]</scope>
    <source>
        <strain evidence="3">CGMCC 1.11101</strain>
    </source>
</reference>
<dbReference type="PANTHER" id="PTHR35525">
    <property type="entry name" value="BLL6575 PROTEIN"/>
    <property type="match status" value="1"/>
</dbReference>
<evidence type="ECO:0000313" key="2">
    <source>
        <dbReference type="EMBL" id="SFN61091.1"/>
    </source>
</evidence>
<dbReference type="RefSeq" id="WP_090710030.1">
    <property type="nucleotide sequence ID" value="NZ_FOVM01000003.1"/>
</dbReference>
<dbReference type="InterPro" id="IPR023286">
    <property type="entry name" value="ABATE_dom_sf"/>
</dbReference>
<dbReference type="OrthoDB" id="3531194at2"/>